<name>A0A1H9PLC5_9BACI</name>
<evidence type="ECO:0000259" key="5">
    <source>
        <dbReference type="PROSITE" id="PS51175"/>
    </source>
</evidence>
<dbReference type="GO" id="GO:0006080">
    <property type="term" value="P:substituted mannan metabolic process"/>
    <property type="evidence" value="ECO:0007669"/>
    <property type="project" value="InterPro"/>
</dbReference>
<dbReference type="GO" id="GO:0016985">
    <property type="term" value="F:mannan endo-1,4-beta-mannosidase activity"/>
    <property type="evidence" value="ECO:0007669"/>
    <property type="project" value="InterPro"/>
</dbReference>
<feature type="active site" description="Nucleophile" evidence="4">
    <location>
        <position position="426"/>
    </location>
</feature>
<dbReference type="PROSITE" id="PS51175">
    <property type="entry name" value="CBM6"/>
    <property type="match status" value="1"/>
</dbReference>
<feature type="active site" description="Proton donor" evidence="4">
    <location>
        <position position="334"/>
    </location>
</feature>
<reference evidence="7 8" key="1">
    <citation type="submission" date="2016-10" db="EMBL/GenBank/DDBJ databases">
        <authorList>
            <person name="de Groot N.N."/>
        </authorList>
    </citation>
    <scope>NUCLEOTIDE SEQUENCE [LARGE SCALE GENOMIC DNA]</scope>
    <source>
        <strain evidence="7 8">CGMCC 1.7727</strain>
    </source>
</reference>
<dbReference type="InterPro" id="IPR005084">
    <property type="entry name" value="CBM6"/>
</dbReference>
<dbReference type="GO" id="GO:0030246">
    <property type="term" value="F:carbohydrate binding"/>
    <property type="evidence" value="ECO:0007669"/>
    <property type="project" value="InterPro"/>
</dbReference>
<keyword evidence="3 4" id="KW-0326">Glycosidase</keyword>
<dbReference type="InterPro" id="IPR000805">
    <property type="entry name" value="Glyco_hydro_26"/>
</dbReference>
<dbReference type="STRING" id="531814.SAMN04487944_10554"/>
<dbReference type="InterPro" id="IPR017853">
    <property type="entry name" value="GH"/>
</dbReference>
<comment type="similarity">
    <text evidence="1 4">Belongs to the glycosyl hydrolase 26 family.</text>
</comment>
<dbReference type="PRINTS" id="PR00739">
    <property type="entry name" value="GLHYDRLASE26"/>
</dbReference>
<feature type="domain" description="CBM6" evidence="5">
    <location>
        <begin position="40"/>
        <end position="157"/>
    </location>
</feature>
<accession>A0A1H9PLC5</accession>
<evidence type="ECO:0000256" key="2">
    <source>
        <dbReference type="ARBA" id="ARBA00022801"/>
    </source>
</evidence>
<evidence type="ECO:0000259" key="6">
    <source>
        <dbReference type="PROSITE" id="PS51764"/>
    </source>
</evidence>
<dbReference type="InterPro" id="IPR022790">
    <property type="entry name" value="GH26_dom"/>
</dbReference>
<evidence type="ECO:0000313" key="8">
    <source>
        <dbReference type="Proteomes" id="UP000199687"/>
    </source>
</evidence>
<dbReference type="Pfam" id="PF16990">
    <property type="entry name" value="CBM_35"/>
    <property type="match status" value="1"/>
</dbReference>
<protein>
    <submittedName>
        <fullName evidence="7">Carbohydrate binding module (Family 35)</fullName>
    </submittedName>
</protein>
<dbReference type="CDD" id="cd04086">
    <property type="entry name" value="CBM35_mannanase-like"/>
    <property type="match status" value="1"/>
</dbReference>
<dbReference type="Pfam" id="PF02156">
    <property type="entry name" value="Glyco_hydro_26"/>
    <property type="match status" value="1"/>
</dbReference>
<dbReference type="Gene3D" id="2.60.120.260">
    <property type="entry name" value="Galactose-binding domain-like"/>
    <property type="match status" value="1"/>
</dbReference>
<dbReference type="SUPFAM" id="SSF51445">
    <property type="entry name" value="(Trans)glycosidases"/>
    <property type="match status" value="1"/>
</dbReference>
<keyword evidence="8" id="KW-1185">Reference proteome</keyword>
<evidence type="ECO:0000313" key="7">
    <source>
        <dbReference type="EMBL" id="SER48937.1"/>
    </source>
</evidence>
<dbReference type="PANTHER" id="PTHR40079">
    <property type="entry name" value="MANNAN ENDO-1,4-BETA-MANNOSIDASE E-RELATED"/>
    <property type="match status" value="1"/>
</dbReference>
<proteinExistence type="inferred from homology"/>
<dbReference type="AlphaFoldDB" id="A0A1H9PLC5"/>
<dbReference type="Proteomes" id="UP000199687">
    <property type="component" value="Unassembled WGS sequence"/>
</dbReference>
<dbReference type="Gene3D" id="3.20.20.80">
    <property type="entry name" value="Glycosidases"/>
    <property type="match status" value="1"/>
</dbReference>
<dbReference type="EMBL" id="FOGL01000005">
    <property type="protein sequence ID" value="SER48937.1"/>
    <property type="molecule type" value="Genomic_DNA"/>
</dbReference>
<organism evidence="7 8">
    <name type="scientific">Gracilibacillus ureilyticus</name>
    <dbReference type="NCBI Taxonomy" id="531814"/>
    <lineage>
        <taxon>Bacteria</taxon>
        <taxon>Bacillati</taxon>
        <taxon>Bacillota</taxon>
        <taxon>Bacilli</taxon>
        <taxon>Bacillales</taxon>
        <taxon>Bacillaceae</taxon>
        <taxon>Gracilibacillus</taxon>
    </lineage>
</organism>
<evidence type="ECO:0000256" key="4">
    <source>
        <dbReference type="PROSITE-ProRule" id="PRU01100"/>
    </source>
</evidence>
<dbReference type="PANTHER" id="PTHR40079:SF4">
    <property type="entry name" value="GH26 DOMAIN-CONTAINING PROTEIN-RELATED"/>
    <property type="match status" value="1"/>
</dbReference>
<dbReference type="SUPFAM" id="SSF49785">
    <property type="entry name" value="Galactose-binding domain-like"/>
    <property type="match status" value="1"/>
</dbReference>
<dbReference type="PROSITE" id="PS51764">
    <property type="entry name" value="GH26"/>
    <property type="match status" value="1"/>
</dbReference>
<keyword evidence="2 4" id="KW-0378">Hydrolase</keyword>
<evidence type="ECO:0000256" key="1">
    <source>
        <dbReference type="ARBA" id="ARBA00007754"/>
    </source>
</evidence>
<dbReference type="RefSeq" id="WP_245711608.1">
    <property type="nucleotide sequence ID" value="NZ_FOGL01000005.1"/>
</dbReference>
<dbReference type="InterPro" id="IPR008979">
    <property type="entry name" value="Galactose-bd-like_sf"/>
</dbReference>
<sequence>MRIFQLMRTVILLSFFSLAMCFFEVGLLVHAEVKNDFEEMKLEAEDADINKLSVLSDVPGFSGDGYVGDFNDKDASVSFTITVPDTDLYNLTVGYGAIYGEGKHAKIKLNGEAFTSFEMEEGFAEVSTGKVLLKEGTNTVTIMPDWTNFAIDYIKVSLAPQPMEHKVDNRLVNPNATKETQALFSYLVDNFGKSIIAGQQDSSNNDLADIRYIKELTGKTPAILGLDMMDYSPSRVEKGAETYEVEQALKWAEQGGIVTFAWHWNAPKDLIDTEDKPWWSGFYTDATTFDLEYAMNNPESEDYQLIIRDIDAIAVELKKLQDAKVPVLWRPLHEAEGGWFWWGAKGPEPTIDLWKLMYDRLTNYHKLNNLIWIWNSVDPEWYPGDEYVDIVSFDSYPEKYNYSPQNYKYEELVELSSNRKLIAMTENGPIPDPDLLTVYDSMYSYFTTWIGLITDNNSIDHLKEVYNHENVITLDELPNLDTYLEVRQLKETIKILNEYREDEQIEEPIFNDMVSVINQLLEELREKQ</sequence>
<feature type="domain" description="GH26" evidence="6">
    <location>
        <begin position="178"/>
        <end position="475"/>
    </location>
</feature>
<gene>
    <name evidence="7" type="ORF">SAMN04487944_10554</name>
</gene>
<evidence type="ECO:0000256" key="3">
    <source>
        <dbReference type="ARBA" id="ARBA00023295"/>
    </source>
</evidence>